<evidence type="ECO:0000313" key="6">
    <source>
        <dbReference type="EMBL" id="MCP2163078.1"/>
    </source>
</evidence>
<dbReference type="Proteomes" id="UP001205740">
    <property type="component" value="Unassembled WGS sequence"/>
</dbReference>
<evidence type="ECO:0000256" key="2">
    <source>
        <dbReference type="ARBA" id="ARBA00022487"/>
    </source>
</evidence>
<dbReference type="EMBL" id="JAMTCG010000011">
    <property type="protein sequence ID" value="MCP2163078.1"/>
    <property type="molecule type" value="Genomic_DNA"/>
</dbReference>
<dbReference type="Pfam" id="PF01083">
    <property type="entry name" value="Cutinase"/>
    <property type="match status" value="1"/>
</dbReference>
<dbReference type="InterPro" id="IPR029058">
    <property type="entry name" value="AB_hydrolase_fold"/>
</dbReference>
<dbReference type="PANTHER" id="PTHR33630">
    <property type="entry name" value="CUTINASE RV1984C-RELATED-RELATED"/>
    <property type="match status" value="1"/>
</dbReference>
<sequence>MALGIGHAAADAPGASTGSCAPYVAVLVPGTWETNPTANPETPVGMLAPVGKQLKSDYGSSLDTKYVPYSASAFDKGLTYAQSQQSGKEAVNRILQQCAGSRFVIAGYSQGADIAGDVAADIGNGRGVVPAAQVLGVGLVADPKQGTAGAQTIGPKPVGQGISGIRPEGFGALSAVTKQICAPGDLYCSVSQGKDGLLSSLGKVLGAPAGGATATTALASTSSTSAAPAVPAASATGQSGVASSAPAAGSLSSSSLVSDYSSADLSGATSTAGMLRDKLATLQNAPAPSSAAAAGDVASIGALAQQLVATFAPVQQTQQFISSTPGVRQELTTAAPNTPMGQANSLLSQLGKVDVGGIVNNASSIASTLASVSGATTAQGTTSQTPSASAGSTTSILPSGSASPTAPTSTPNYNALAGTATQLAGQVAPVGSMPADALATAGNILGTLKPATVINQALNVVSAVVDTDYQGIINSLATLPQQVFRGDVKGAHNTARMLNKQFEPWVKMAAQIDFHTAAQLVTFIPDTTGTTQIVSLVLGLLANVDIVRLARDVGQIQEVAWSVLETGNLLQLARLVPIGLDLASVGLGVLSPGAKLSPEQLDAAADPSQQSMAAAATGNDLPGIASNLVSLAGSQGAQDLTSLIGQGLDAASFYASGTHTKYASMLVEGGKTALQWLVNFFRQQISG</sequence>
<keyword evidence="3" id="KW-0378">Hydrolase</keyword>
<evidence type="ECO:0000256" key="1">
    <source>
        <dbReference type="ARBA" id="ARBA00007534"/>
    </source>
</evidence>
<feature type="region of interest" description="Disordered" evidence="5">
    <location>
        <begin position="377"/>
        <end position="413"/>
    </location>
</feature>
<keyword evidence="4" id="KW-1015">Disulfide bond</keyword>
<evidence type="ECO:0000256" key="4">
    <source>
        <dbReference type="ARBA" id="ARBA00023157"/>
    </source>
</evidence>
<comment type="similarity">
    <text evidence="1">Belongs to the cutinase family.</text>
</comment>
<reference evidence="6 7" key="1">
    <citation type="submission" date="2022-06" db="EMBL/GenBank/DDBJ databases">
        <title>Genomic Encyclopedia of Archaeal and Bacterial Type Strains, Phase II (KMG-II): from individual species to whole genera.</title>
        <authorList>
            <person name="Goeker M."/>
        </authorList>
    </citation>
    <scope>NUCLEOTIDE SEQUENCE [LARGE SCALE GENOMIC DNA]</scope>
    <source>
        <strain evidence="6 7">DSM 45037</strain>
    </source>
</reference>
<evidence type="ECO:0000313" key="7">
    <source>
        <dbReference type="Proteomes" id="UP001205740"/>
    </source>
</evidence>
<dbReference type="Gene3D" id="3.40.50.1820">
    <property type="entry name" value="alpha/beta hydrolase"/>
    <property type="match status" value="1"/>
</dbReference>
<proteinExistence type="inferred from homology"/>
<gene>
    <name evidence="6" type="ORF">LX12_004291</name>
</gene>
<organism evidence="6 7">
    <name type="scientific">Williamsia serinedens</name>
    <dbReference type="NCBI Taxonomy" id="391736"/>
    <lineage>
        <taxon>Bacteria</taxon>
        <taxon>Bacillati</taxon>
        <taxon>Actinomycetota</taxon>
        <taxon>Actinomycetes</taxon>
        <taxon>Mycobacteriales</taxon>
        <taxon>Nocardiaceae</taxon>
        <taxon>Williamsia</taxon>
    </lineage>
</organism>
<dbReference type="SMART" id="SM01110">
    <property type="entry name" value="Cutinase"/>
    <property type="match status" value="1"/>
</dbReference>
<dbReference type="PANTHER" id="PTHR33630:SF9">
    <property type="entry name" value="CUTINASE 4"/>
    <property type="match status" value="1"/>
</dbReference>
<dbReference type="SUPFAM" id="SSF53474">
    <property type="entry name" value="alpha/beta-Hydrolases"/>
    <property type="match status" value="1"/>
</dbReference>
<keyword evidence="7" id="KW-1185">Reference proteome</keyword>
<dbReference type="InterPro" id="IPR000675">
    <property type="entry name" value="Cutinase/axe"/>
</dbReference>
<keyword evidence="2" id="KW-0719">Serine esterase</keyword>
<evidence type="ECO:0000256" key="3">
    <source>
        <dbReference type="ARBA" id="ARBA00022801"/>
    </source>
</evidence>
<evidence type="ECO:0000256" key="5">
    <source>
        <dbReference type="SAM" id="MobiDB-lite"/>
    </source>
</evidence>
<feature type="compositionally biased region" description="Low complexity" evidence="5">
    <location>
        <begin position="377"/>
        <end position="411"/>
    </location>
</feature>
<name>A0ABT1H751_9NOCA</name>
<comment type="caution">
    <text evidence="6">The sequence shown here is derived from an EMBL/GenBank/DDBJ whole genome shotgun (WGS) entry which is preliminary data.</text>
</comment>
<protein>
    <submittedName>
        <fullName evidence="6">Cutinase</fullName>
    </submittedName>
</protein>
<accession>A0ABT1H751</accession>